<dbReference type="InterPro" id="IPR014113">
    <property type="entry name" value="T4SS_TrbC_subgr"/>
</dbReference>
<gene>
    <name evidence="2" type="ORF">Bpfe_031057</name>
</gene>
<dbReference type="Pfam" id="PF09673">
    <property type="entry name" value="TrbC_Ftype"/>
    <property type="match status" value="1"/>
</dbReference>
<evidence type="ECO:0000256" key="1">
    <source>
        <dbReference type="SAM" id="MobiDB-lite"/>
    </source>
</evidence>
<dbReference type="InterPro" id="IPR019106">
    <property type="entry name" value="T4SS_TrbC"/>
</dbReference>
<accession>A0AAD8ETL2</accession>
<feature type="compositionally biased region" description="Pro residues" evidence="1">
    <location>
        <begin position="1"/>
        <end position="11"/>
    </location>
</feature>
<dbReference type="Proteomes" id="UP001233172">
    <property type="component" value="Unassembled WGS sequence"/>
</dbReference>
<evidence type="ECO:0000313" key="3">
    <source>
        <dbReference type="Proteomes" id="UP001233172"/>
    </source>
</evidence>
<reference evidence="2" key="1">
    <citation type="journal article" date="2023" name="PLoS Negl. Trop. Dis.">
        <title>A genome sequence for Biomphalaria pfeifferi, the major vector snail for the human-infecting parasite Schistosoma mansoni.</title>
        <authorList>
            <person name="Bu L."/>
            <person name="Lu L."/>
            <person name="Laidemitt M.R."/>
            <person name="Zhang S.M."/>
            <person name="Mutuku M."/>
            <person name="Mkoji G."/>
            <person name="Steinauer M."/>
            <person name="Loker E.S."/>
        </authorList>
    </citation>
    <scope>NUCLEOTIDE SEQUENCE</scope>
    <source>
        <strain evidence="2">KasaAsao</strain>
    </source>
</reference>
<sequence>MPSVRTPPPSPVVTDADVARAAKSQPKITDRDIEEAARRHQMPSDADLSKVPVPSTPRVDALPQPISPRKIDLGAIARGYEAMGEPKPSGSSLGPSSSLLVFVSFSMSDATLSRLLDQAERSGATLLLRGFAGDSLQQTVSRSQGLIGNRNVGFQIDPQAFDRFSVRAVPTFVLLKEGAVPAPCAAGTCYSTNTYVSVAGDVSIDYALEHIKRAAGGFGREADTFLAKLRRR</sequence>
<dbReference type="EMBL" id="JASAOG010000445">
    <property type="protein sequence ID" value="KAK0039470.1"/>
    <property type="molecule type" value="Genomic_DNA"/>
</dbReference>
<dbReference type="NCBIfam" id="TIGR02742">
    <property type="entry name" value="TrbC_Ftype"/>
    <property type="match status" value="1"/>
</dbReference>
<evidence type="ECO:0000313" key="2">
    <source>
        <dbReference type="EMBL" id="KAK0039470.1"/>
    </source>
</evidence>
<comment type="caution">
    <text evidence="2">The sequence shown here is derived from an EMBL/GenBank/DDBJ whole genome shotgun (WGS) entry which is preliminary data.</text>
</comment>
<feature type="region of interest" description="Disordered" evidence="1">
    <location>
        <begin position="1"/>
        <end position="66"/>
    </location>
</feature>
<dbReference type="AlphaFoldDB" id="A0AAD8ETL2"/>
<keyword evidence="3" id="KW-1185">Reference proteome</keyword>
<feature type="compositionally biased region" description="Basic and acidic residues" evidence="1">
    <location>
        <begin position="28"/>
        <end position="38"/>
    </location>
</feature>
<organism evidence="2 3">
    <name type="scientific">Biomphalaria pfeifferi</name>
    <name type="common">Bloodfluke planorb</name>
    <name type="synonym">Freshwater snail</name>
    <dbReference type="NCBI Taxonomy" id="112525"/>
    <lineage>
        <taxon>Eukaryota</taxon>
        <taxon>Metazoa</taxon>
        <taxon>Spiralia</taxon>
        <taxon>Lophotrochozoa</taxon>
        <taxon>Mollusca</taxon>
        <taxon>Gastropoda</taxon>
        <taxon>Heterobranchia</taxon>
        <taxon>Euthyneura</taxon>
        <taxon>Panpulmonata</taxon>
        <taxon>Hygrophila</taxon>
        <taxon>Lymnaeoidea</taxon>
        <taxon>Planorbidae</taxon>
        <taxon>Biomphalaria</taxon>
    </lineage>
</organism>
<protein>
    <submittedName>
        <fullName evidence="2">Type-F conjugative transfer system pilin assembly protein TrbC</fullName>
    </submittedName>
</protein>
<proteinExistence type="predicted"/>
<name>A0AAD8ETL2_BIOPF</name>
<reference evidence="2" key="2">
    <citation type="submission" date="2023-04" db="EMBL/GenBank/DDBJ databases">
        <authorList>
            <person name="Bu L."/>
            <person name="Lu L."/>
            <person name="Laidemitt M.R."/>
            <person name="Zhang S.M."/>
            <person name="Mutuku M."/>
            <person name="Mkoji G."/>
            <person name="Steinauer M."/>
            <person name="Loker E.S."/>
        </authorList>
    </citation>
    <scope>NUCLEOTIDE SEQUENCE</scope>
    <source>
        <strain evidence="2">KasaAsao</strain>
        <tissue evidence="2">Whole Snail</tissue>
    </source>
</reference>